<comment type="caution">
    <text evidence="1">The sequence shown here is derived from an EMBL/GenBank/DDBJ whole genome shotgun (WGS) entry which is preliminary data.</text>
</comment>
<proteinExistence type="predicted"/>
<protein>
    <submittedName>
        <fullName evidence="1">Uncharacterized protein</fullName>
    </submittedName>
</protein>
<dbReference type="Proteomes" id="UP000712281">
    <property type="component" value="Unassembled WGS sequence"/>
</dbReference>
<accession>A0A8S9JN22</accession>
<reference evidence="1" key="1">
    <citation type="submission" date="2019-12" db="EMBL/GenBank/DDBJ databases">
        <title>Genome sequencing and annotation of Brassica cretica.</title>
        <authorList>
            <person name="Studholme D.J."/>
            <person name="Sarris P.F."/>
        </authorList>
    </citation>
    <scope>NUCLEOTIDE SEQUENCE</scope>
    <source>
        <strain evidence="1">PFS-001/15</strain>
        <tissue evidence="1">Leaf</tissue>
    </source>
</reference>
<gene>
    <name evidence="1" type="ORF">F2Q68_00005554</name>
</gene>
<dbReference type="EMBL" id="QGKW02001660">
    <property type="protein sequence ID" value="KAF2582827.1"/>
    <property type="molecule type" value="Genomic_DNA"/>
</dbReference>
<evidence type="ECO:0000313" key="2">
    <source>
        <dbReference type="Proteomes" id="UP000712281"/>
    </source>
</evidence>
<sequence length="108" mass="11647">MLIPTDKDNAMFLMISGALAAAEVAFHDTLELSNGFRSWAKEQKTIEAHKFTASCISVSNLSNKPSSVTRNSDLPSLGSMNPCPLILSRYLSLELSNGPSMAQLDLTS</sequence>
<evidence type="ECO:0000313" key="1">
    <source>
        <dbReference type="EMBL" id="KAF2582827.1"/>
    </source>
</evidence>
<dbReference type="AlphaFoldDB" id="A0A8S9JN22"/>
<organism evidence="1 2">
    <name type="scientific">Brassica cretica</name>
    <name type="common">Mustard</name>
    <dbReference type="NCBI Taxonomy" id="69181"/>
    <lineage>
        <taxon>Eukaryota</taxon>
        <taxon>Viridiplantae</taxon>
        <taxon>Streptophyta</taxon>
        <taxon>Embryophyta</taxon>
        <taxon>Tracheophyta</taxon>
        <taxon>Spermatophyta</taxon>
        <taxon>Magnoliopsida</taxon>
        <taxon>eudicotyledons</taxon>
        <taxon>Gunneridae</taxon>
        <taxon>Pentapetalae</taxon>
        <taxon>rosids</taxon>
        <taxon>malvids</taxon>
        <taxon>Brassicales</taxon>
        <taxon>Brassicaceae</taxon>
        <taxon>Brassiceae</taxon>
        <taxon>Brassica</taxon>
    </lineage>
</organism>
<name>A0A8S9JN22_BRACR</name>